<sequence length="172" mass="18777">MDMLEKIYKAIHTVLATRRFFLLCVILAVLIFGFMFFFPIESVPGNDIRLQTSLYGAWDYAALMTLSILSSLVLTMQVYVLREGMDTPAAHVRTTAVGGVGVASGLVSSLFATASCTLCAGALFSFLGFGTVLFLVEYRWYVVVLSILLLCVSIYLLARRITEGCTVCTVSG</sequence>
<gene>
    <name evidence="2" type="ORF">A2756_02550</name>
</gene>
<keyword evidence="1" id="KW-1133">Transmembrane helix</keyword>
<proteinExistence type="predicted"/>
<keyword evidence="1" id="KW-0472">Membrane</keyword>
<evidence type="ECO:0000256" key="1">
    <source>
        <dbReference type="SAM" id="Phobius"/>
    </source>
</evidence>
<dbReference type="AlphaFoldDB" id="A0A1G2G687"/>
<evidence type="ECO:0000313" key="3">
    <source>
        <dbReference type="Proteomes" id="UP000177785"/>
    </source>
</evidence>
<evidence type="ECO:0000313" key="2">
    <source>
        <dbReference type="EMBL" id="OGZ45766.1"/>
    </source>
</evidence>
<feature type="transmembrane region" description="Helical" evidence="1">
    <location>
        <begin position="102"/>
        <end position="126"/>
    </location>
</feature>
<dbReference type="Proteomes" id="UP000177785">
    <property type="component" value="Unassembled WGS sequence"/>
</dbReference>
<dbReference type="STRING" id="1802115.A2756_02550"/>
<feature type="transmembrane region" description="Helical" evidence="1">
    <location>
        <begin position="20"/>
        <end position="40"/>
    </location>
</feature>
<accession>A0A1G2G687</accession>
<reference evidence="2 3" key="1">
    <citation type="journal article" date="2016" name="Nat. Commun.">
        <title>Thousands of microbial genomes shed light on interconnected biogeochemical processes in an aquifer system.</title>
        <authorList>
            <person name="Anantharaman K."/>
            <person name="Brown C.T."/>
            <person name="Hug L.A."/>
            <person name="Sharon I."/>
            <person name="Castelle C.J."/>
            <person name="Probst A.J."/>
            <person name="Thomas B.C."/>
            <person name="Singh A."/>
            <person name="Wilkins M.J."/>
            <person name="Karaoz U."/>
            <person name="Brodie E.L."/>
            <person name="Williams K.H."/>
            <person name="Hubbard S.S."/>
            <person name="Banfield J.F."/>
        </authorList>
    </citation>
    <scope>NUCLEOTIDE SEQUENCE [LARGE SCALE GENOMIC DNA]</scope>
</reference>
<feature type="transmembrane region" description="Helical" evidence="1">
    <location>
        <begin position="60"/>
        <end position="81"/>
    </location>
</feature>
<organism evidence="2 3">
    <name type="scientific">Candidatus Ryanbacteria bacterium RIFCSPHIGHO2_01_FULL_48_27</name>
    <dbReference type="NCBI Taxonomy" id="1802115"/>
    <lineage>
        <taxon>Bacteria</taxon>
        <taxon>Candidatus Ryaniibacteriota</taxon>
    </lineage>
</organism>
<comment type="caution">
    <text evidence="2">The sequence shown here is derived from an EMBL/GenBank/DDBJ whole genome shotgun (WGS) entry which is preliminary data.</text>
</comment>
<dbReference type="EMBL" id="MHNL01000005">
    <property type="protein sequence ID" value="OGZ45766.1"/>
    <property type="molecule type" value="Genomic_DNA"/>
</dbReference>
<feature type="transmembrane region" description="Helical" evidence="1">
    <location>
        <begin position="138"/>
        <end position="158"/>
    </location>
</feature>
<keyword evidence="1" id="KW-0812">Transmembrane</keyword>
<protein>
    <submittedName>
        <fullName evidence="2">Uncharacterized protein</fullName>
    </submittedName>
</protein>
<name>A0A1G2G687_9BACT</name>